<proteinExistence type="predicted"/>
<dbReference type="InterPro" id="IPR024047">
    <property type="entry name" value="MM3350-like_sf"/>
</dbReference>
<dbReference type="PANTHER" id="PTHR41878">
    <property type="entry name" value="LEXA REPRESSOR-RELATED"/>
    <property type="match status" value="1"/>
</dbReference>
<dbReference type="KEGG" id="msil:METEAL_36720"/>
<dbReference type="InterPro" id="IPR012912">
    <property type="entry name" value="Plasmid_pRiA4b_Orf3-like"/>
</dbReference>
<dbReference type="PANTHER" id="PTHR41878:SF1">
    <property type="entry name" value="TNPR PROTEIN"/>
    <property type="match status" value="1"/>
</dbReference>
<name>A0AA48KDI6_9BACT</name>
<sequence length="184" mass="20135">MHLKDPRDAFQLKILLADTRPPVWRRLQVPASLSLARLHRAIQAAFGWEDDHGHVFRIRGGEYGRSGSEDAFDLRGERVSLAGLGVEAGDAFHYEYDFEDAWSHLVTVEARLLLEAPLGGPICLGGRRACPPEGSGGPFAFQASLAAAQDPSHPEHGQARACFPRGWKAEAFDLRAAQRALGDI</sequence>
<organism evidence="2 3">
    <name type="scientific">Mesoterricola silvestris</name>
    <dbReference type="NCBI Taxonomy" id="2927979"/>
    <lineage>
        <taxon>Bacteria</taxon>
        <taxon>Pseudomonadati</taxon>
        <taxon>Acidobacteriota</taxon>
        <taxon>Holophagae</taxon>
        <taxon>Holophagales</taxon>
        <taxon>Holophagaceae</taxon>
        <taxon>Mesoterricola</taxon>
    </lineage>
</organism>
<dbReference type="Gene3D" id="3.10.290.30">
    <property type="entry name" value="MM3350-like"/>
    <property type="match status" value="1"/>
</dbReference>
<accession>A0AA48KDI6</accession>
<evidence type="ECO:0000259" key="1">
    <source>
        <dbReference type="Pfam" id="PF07929"/>
    </source>
</evidence>
<protein>
    <recommendedName>
        <fullName evidence="1">Plasmid pRiA4b Orf3-like domain-containing protein</fullName>
    </recommendedName>
</protein>
<dbReference type="SUPFAM" id="SSF159941">
    <property type="entry name" value="MM3350-like"/>
    <property type="match status" value="1"/>
</dbReference>
<feature type="domain" description="Plasmid pRiA4b Orf3-like" evidence="1">
    <location>
        <begin position="9"/>
        <end position="175"/>
    </location>
</feature>
<evidence type="ECO:0000313" key="3">
    <source>
        <dbReference type="Proteomes" id="UP001238179"/>
    </source>
</evidence>
<gene>
    <name evidence="2" type="ORF">METEAL_36720</name>
</gene>
<dbReference type="RefSeq" id="WP_316413174.1">
    <property type="nucleotide sequence ID" value="NZ_AP027080.1"/>
</dbReference>
<dbReference type="Proteomes" id="UP001238179">
    <property type="component" value="Chromosome"/>
</dbReference>
<reference evidence="3" key="1">
    <citation type="journal article" date="2023" name="Int. J. Syst. Evol. Microbiol.">
        <title>Mesoterricola silvestris gen. nov., sp. nov., Mesoterricola sediminis sp. nov., Geothrix oryzae sp. nov., Geothrix edaphica sp. nov., Geothrix rubra sp. nov., and Geothrix limicola sp. nov., six novel members of Acidobacteriota isolated from soils.</title>
        <authorList>
            <person name="Itoh H."/>
            <person name="Sugisawa Y."/>
            <person name="Mise K."/>
            <person name="Xu Z."/>
            <person name="Kuniyasu M."/>
            <person name="Ushijima N."/>
            <person name="Kawano K."/>
            <person name="Kobayashi E."/>
            <person name="Shiratori Y."/>
            <person name="Masuda Y."/>
            <person name="Senoo K."/>
        </authorList>
    </citation>
    <scope>NUCLEOTIDE SEQUENCE [LARGE SCALE GENOMIC DNA]</scope>
    <source>
        <strain evidence="3">W79</strain>
    </source>
</reference>
<dbReference type="EMBL" id="AP027080">
    <property type="protein sequence ID" value="BDU74498.1"/>
    <property type="molecule type" value="Genomic_DNA"/>
</dbReference>
<keyword evidence="3" id="KW-1185">Reference proteome</keyword>
<evidence type="ECO:0000313" key="2">
    <source>
        <dbReference type="EMBL" id="BDU74498.1"/>
    </source>
</evidence>
<dbReference type="AlphaFoldDB" id="A0AA48KDI6"/>
<dbReference type="Pfam" id="PF07929">
    <property type="entry name" value="PRiA4_ORF3"/>
    <property type="match status" value="1"/>
</dbReference>